<evidence type="ECO:0000313" key="5">
    <source>
        <dbReference type="Proteomes" id="UP000092871"/>
    </source>
</evidence>
<dbReference type="EMBL" id="FLRB01000006">
    <property type="protein sequence ID" value="SBT20470.1"/>
    <property type="molecule type" value="Genomic_DNA"/>
</dbReference>
<proteinExistence type="predicted"/>
<dbReference type="AlphaFoldDB" id="A0A1C3JNN2"/>
<dbReference type="Proteomes" id="UP000092840">
    <property type="component" value="Unassembled WGS sequence"/>
</dbReference>
<dbReference type="Proteomes" id="UP000092871">
    <property type="component" value="Unassembled WGS sequence"/>
</dbReference>
<evidence type="ECO:0000259" key="1">
    <source>
        <dbReference type="Pfam" id="PF18925"/>
    </source>
</evidence>
<reference evidence="3 4" key="2">
    <citation type="submission" date="2016-06" db="EMBL/GenBank/DDBJ databases">
        <authorList>
            <person name="Rodrigo-Torres L."/>
            <person name="Arahal D.R."/>
        </authorList>
    </citation>
    <scope>NUCLEOTIDE SEQUENCE [LARGE SCALE GENOMIC DNA]</scope>
    <source>
        <strain evidence="3 4">CECT 5116</strain>
    </source>
</reference>
<name>A0A1C3JNN2_9GAMM</name>
<sequence>MGNNTHVRIKLDRQETSANATRGVLTIGGKAGTWYILEPSGPDSTMEGSDQRIPQGTYRVTSYSSPKYPDAFELKDVPGRTYILIHPGNFHSNTEGCLMPGKVKMSDNNDLAVGRSRVAFNEIKAHLAGAQRITIEISNSMTGDASE</sequence>
<organism evidence="2 5">
    <name type="scientific">Marinomonas gallaica</name>
    <dbReference type="NCBI Taxonomy" id="1806667"/>
    <lineage>
        <taxon>Bacteria</taxon>
        <taxon>Pseudomonadati</taxon>
        <taxon>Pseudomonadota</taxon>
        <taxon>Gammaproteobacteria</taxon>
        <taxon>Oceanospirillales</taxon>
        <taxon>Oceanospirillaceae</taxon>
        <taxon>Marinomonas</taxon>
    </lineage>
</organism>
<gene>
    <name evidence="2" type="ORF">MGA5115_00838</name>
    <name evidence="3" type="ORF">MGA5116_01056</name>
</gene>
<dbReference type="EMBL" id="FLRA01000003">
    <property type="protein sequence ID" value="SBT16754.1"/>
    <property type="molecule type" value="Genomic_DNA"/>
</dbReference>
<evidence type="ECO:0000313" key="4">
    <source>
        <dbReference type="Proteomes" id="UP000092840"/>
    </source>
</evidence>
<dbReference type="OrthoDB" id="8719825at2"/>
<dbReference type="InterPro" id="IPR043732">
    <property type="entry name" value="DUF5675"/>
</dbReference>
<reference evidence="2 5" key="1">
    <citation type="submission" date="2016-06" db="EMBL/GenBank/DDBJ databases">
        <authorList>
            <person name="Kjaerup R.B."/>
            <person name="Dalgaard T.S."/>
            <person name="Juul-Madsen H.R."/>
        </authorList>
    </citation>
    <scope>NUCLEOTIDE SEQUENCE [LARGE SCALE GENOMIC DNA]</scope>
    <source>
        <strain evidence="2 5">CECT 5115</strain>
    </source>
</reference>
<evidence type="ECO:0000313" key="3">
    <source>
        <dbReference type="EMBL" id="SBT20470.1"/>
    </source>
</evidence>
<protein>
    <recommendedName>
        <fullName evidence="1">DUF5675 domain-containing protein</fullName>
    </recommendedName>
</protein>
<accession>A0A1C3JNN2</accession>
<feature type="domain" description="DUF5675" evidence="1">
    <location>
        <begin position="11"/>
        <end position="127"/>
    </location>
</feature>
<dbReference type="RefSeq" id="WP_067032308.1">
    <property type="nucleotide sequence ID" value="NZ_FLRA01000003.1"/>
</dbReference>
<keyword evidence="4" id="KW-1185">Reference proteome</keyword>
<evidence type="ECO:0000313" key="2">
    <source>
        <dbReference type="EMBL" id="SBT16754.1"/>
    </source>
</evidence>
<dbReference type="Pfam" id="PF18925">
    <property type="entry name" value="DUF5675"/>
    <property type="match status" value="1"/>
</dbReference>